<dbReference type="PANTHER" id="PTHR43806:SF11">
    <property type="entry name" value="CEREVISIN-RELATED"/>
    <property type="match status" value="1"/>
</dbReference>
<dbReference type="InterPro" id="IPR036852">
    <property type="entry name" value="Peptidase_S8/S53_dom_sf"/>
</dbReference>
<name>A0ABV1K797_9PSEU</name>
<dbReference type="InterPro" id="IPR023827">
    <property type="entry name" value="Peptidase_S8_Asp-AS"/>
</dbReference>
<evidence type="ECO:0000256" key="5">
    <source>
        <dbReference type="PROSITE-ProRule" id="PRU01240"/>
    </source>
</evidence>
<keyword evidence="12" id="KW-1185">Reference proteome</keyword>
<dbReference type="SUPFAM" id="SSF52743">
    <property type="entry name" value="Subtilisin-like"/>
    <property type="match status" value="1"/>
</dbReference>
<dbReference type="PRINTS" id="PR00723">
    <property type="entry name" value="SUBTILISIN"/>
</dbReference>
<dbReference type="InterPro" id="IPR000209">
    <property type="entry name" value="Peptidase_S8/S53_dom"/>
</dbReference>
<evidence type="ECO:0000313" key="12">
    <source>
        <dbReference type="Proteomes" id="UP001494902"/>
    </source>
</evidence>
<feature type="compositionally biased region" description="Low complexity" evidence="7">
    <location>
        <begin position="400"/>
        <end position="410"/>
    </location>
</feature>
<keyword evidence="2 5" id="KW-0645">Protease</keyword>
<evidence type="ECO:0000259" key="9">
    <source>
        <dbReference type="Pfam" id="PF00082"/>
    </source>
</evidence>
<dbReference type="Proteomes" id="UP001494902">
    <property type="component" value="Unassembled WGS sequence"/>
</dbReference>
<evidence type="ECO:0000256" key="8">
    <source>
        <dbReference type="SAM" id="SignalP"/>
    </source>
</evidence>
<dbReference type="PROSITE" id="PS00138">
    <property type="entry name" value="SUBTILASE_SER"/>
    <property type="match status" value="1"/>
</dbReference>
<dbReference type="PANTHER" id="PTHR43806">
    <property type="entry name" value="PEPTIDASE S8"/>
    <property type="match status" value="1"/>
</dbReference>
<dbReference type="InterPro" id="IPR015500">
    <property type="entry name" value="Peptidase_S8_subtilisin-rel"/>
</dbReference>
<dbReference type="Pfam" id="PF05922">
    <property type="entry name" value="Inhibitor_I9"/>
    <property type="match status" value="1"/>
</dbReference>
<dbReference type="InterPro" id="IPR010259">
    <property type="entry name" value="S8pro/Inhibitor_I9"/>
</dbReference>
<dbReference type="PROSITE" id="PS00136">
    <property type="entry name" value="SUBTILASE_ASP"/>
    <property type="match status" value="1"/>
</dbReference>
<dbReference type="InterPro" id="IPR034193">
    <property type="entry name" value="PCSK9_ProteinaseK-like"/>
</dbReference>
<dbReference type="PROSITE" id="PS51318">
    <property type="entry name" value="TAT"/>
    <property type="match status" value="1"/>
</dbReference>
<dbReference type="CDD" id="cd04077">
    <property type="entry name" value="Peptidases_S8_PCSK9_ProteinaseK_like"/>
    <property type="match status" value="1"/>
</dbReference>
<feature type="region of interest" description="Disordered" evidence="7">
    <location>
        <begin position="390"/>
        <end position="410"/>
    </location>
</feature>
<evidence type="ECO:0000256" key="3">
    <source>
        <dbReference type="ARBA" id="ARBA00022801"/>
    </source>
</evidence>
<dbReference type="Gene3D" id="3.30.70.80">
    <property type="entry name" value="Peptidase S8 propeptide/proteinase inhibitor I9"/>
    <property type="match status" value="1"/>
</dbReference>
<evidence type="ECO:0000256" key="7">
    <source>
        <dbReference type="SAM" id="MobiDB-lite"/>
    </source>
</evidence>
<dbReference type="RefSeq" id="WP_349297456.1">
    <property type="nucleotide sequence ID" value="NZ_JBEDNQ010000003.1"/>
</dbReference>
<dbReference type="InterPro" id="IPR037045">
    <property type="entry name" value="S8pro/Inhibitor_I9_sf"/>
</dbReference>
<dbReference type="EMBL" id="JBEDNQ010000003">
    <property type="protein sequence ID" value="MEQ3550362.1"/>
    <property type="molecule type" value="Genomic_DNA"/>
</dbReference>
<proteinExistence type="inferred from homology"/>
<dbReference type="InterPro" id="IPR022398">
    <property type="entry name" value="Peptidase_S8_His-AS"/>
</dbReference>
<dbReference type="Gene3D" id="3.40.50.200">
    <property type="entry name" value="Peptidase S8/S53 domain"/>
    <property type="match status" value="1"/>
</dbReference>
<evidence type="ECO:0000259" key="10">
    <source>
        <dbReference type="Pfam" id="PF05922"/>
    </source>
</evidence>
<evidence type="ECO:0000256" key="2">
    <source>
        <dbReference type="ARBA" id="ARBA00022670"/>
    </source>
</evidence>
<keyword evidence="4 5" id="KW-0720">Serine protease</keyword>
<dbReference type="InterPro" id="IPR006311">
    <property type="entry name" value="TAT_signal"/>
</dbReference>
<organism evidence="11 12">
    <name type="scientific">Pseudonocardia nematodicida</name>
    <dbReference type="NCBI Taxonomy" id="1206997"/>
    <lineage>
        <taxon>Bacteria</taxon>
        <taxon>Bacillati</taxon>
        <taxon>Actinomycetota</taxon>
        <taxon>Actinomycetes</taxon>
        <taxon>Pseudonocardiales</taxon>
        <taxon>Pseudonocardiaceae</taxon>
        <taxon>Pseudonocardia</taxon>
    </lineage>
</organism>
<feature type="active site" description="Charge relay system" evidence="5">
    <location>
        <position position="354"/>
    </location>
</feature>
<gene>
    <name evidence="11" type="ORF">WIS52_07760</name>
</gene>
<dbReference type="GO" id="GO:0016787">
    <property type="term" value="F:hydrolase activity"/>
    <property type="evidence" value="ECO:0007669"/>
    <property type="project" value="UniProtKB-KW"/>
</dbReference>
<feature type="active site" description="Charge relay system" evidence="5">
    <location>
        <position position="173"/>
    </location>
</feature>
<evidence type="ECO:0000313" key="11">
    <source>
        <dbReference type="EMBL" id="MEQ3550362.1"/>
    </source>
</evidence>
<feature type="domain" description="Inhibitor I9" evidence="10">
    <location>
        <begin position="69"/>
        <end position="117"/>
    </location>
</feature>
<feature type="active site" description="Charge relay system" evidence="5">
    <location>
        <position position="204"/>
    </location>
</feature>
<comment type="caution">
    <text evidence="11">The sequence shown here is derived from an EMBL/GenBank/DDBJ whole genome shotgun (WGS) entry which is preliminary data.</text>
</comment>
<dbReference type="InterPro" id="IPR050131">
    <property type="entry name" value="Peptidase_S8_subtilisin-like"/>
</dbReference>
<protein>
    <submittedName>
        <fullName evidence="11">S8 family peptidase</fullName>
        <ecNumber evidence="11">3.4.-.-</ecNumber>
    </submittedName>
</protein>
<evidence type="ECO:0000256" key="4">
    <source>
        <dbReference type="ARBA" id="ARBA00022825"/>
    </source>
</evidence>
<dbReference type="SUPFAM" id="SSF54897">
    <property type="entry name" value="Protease propeptides/inhibitors"/>
    <property type="match status" value="1"/>
</dbReference>
<dbReference type="Pfam" id="PF00082">
    <property type="entry name" value="Peptidase_S8"/>
    <property type="match status" value="1"/>
</dbReference>
<dbReference type="InterPro" id="IPR023828">
    <property type="entry name" value="Peptidase_S8_Ser-AS"/>
</dbReference>
<evidence type="ECO:0000256" key="1">
    <source>
        <dbReference type="ARBA" id="ARBA00011073"/>
    </source>
</evidence>
<reference evidence="11 12" key="1">
    <citation type="submission" date="2024-03" db="EMBL/GenBank/DDBJ databases">
        <title>Draft genome sequence of Pseudonocardia nematodicida JCM 31783.</title>
        <authorList>
            <person name="Butdee W."/>
            <person name="Duangmal K."/>
        </authorList>
    </citation>
    <scope>NUCLEOTIDE SEQUENCE [LARGE SCALE GENOMIC DNA]</scope>
    <source>
        <strain evidence="11 12">JCM 31783</strain>
    </source>
</reference>
<keyword evidence="8" id="KW-0732">Signal</keyword>
<feature type="chain" id="PRO_5047064824" evidence="8">
    <location>
        <begin position="32"/>
        <end position="410"/>
    </location>
</feature>
<comment type="similarity">
    <text evidence="1 5 6">Belongs to the peptidase S8 family.</text>
</comment>
<sequence>MSSSRRRTALSVTAGVLAVALGVLTAPAAAAGEAPDAARPTSGSGGAFTIGSATGGYLVQTASSEQTRAAAEAVGATPSATFATAVHGFAATLDPAQAAALRDRPGVVGIEKDRTVTPLGPMGVHQDAIDSGARAEQEPGNWGLDRIDQPDLPLDGQFRRTASGSGVDVFVLDTGVDASHPEFGDRAALETNTVDRRDEDCDGHGTVVAGIAASQNFGVAPEARIRGVKVLDCNGTGTLSSLLAGIDWVVQNRERPSVAVMSWSYGDSPILQQAVERMIGAGVFAASSAGNTGGDDCRALPRAVGDVLVVANSTIEDRRASNSSTGRCVSLYAPGSRIVAPVPGGRTASYSGTSMAAPFAAGVGALYKETNGDRPSTEVKQWILDNAAPDRISGGGTGGTPNLLLQTGGL</sequence>
<dbReference type="PROSITE" id="PS00137">
    <property type="entry name" value="SUBTILASE_HIS"/>
    <property type="match status" value="1"/>
</dbReference>
<feature type="signal peptide" evidence="8">
    <location>
        <begin position="1"/>
        <end position="31"/>
    </location>
</feature>
<evidence type="ECO:0000256" key="6">
    <source>
        <dbReference type="RuleBase" id="RU003355"/>
    </source>
</evidence>
<keyword evidence="3 5" id="KW-0378">Hydrolase</keyword>
<dbReference type="PROSITE" id="PS51892">
    <property type="entry name" value="SUBTILASE"/>
    <property type="match status" value="1"/>
</dbReference>
<feature type="domain" description="Peptidase S8/S53" evidence="9">
    <location>
        <begin position="164"/>
        <end position="388"/>
    </location>
</feature>
<accession>A0ABV1K797</accession>
<dbReference type="EC" id="3.4.-.-" evidence="11"/>